<dbReference type="EMBL" id="VJNC01000004">
    <property type="protein sequence ID" value="TSE22805.1"/>
    <property type="molecule type" value="Genomic_DNA"/>
</dbReference>
<dbReference type="AlphaFoldDB" id="A0A4R3LG09"/>
<gene>
    <name evidence="1" type="ORF">EDC36_103175</name>
    <name evidence="2" type="ORF">Tigna_00780</name>
</gene>
<evidence type="ECO:0000313" key="4">
    <source>
        <dbReference type="Proteomes" id="UP000315577"/>
    </source>
</evidence>
<dbReference type="RefSeq" id="WP_132961857.1">
    <property type="nucleotide sequence ID" value="NZ_SMAH01000003.1"/>
</dbReference>
<sequence length="151" mass="16460">MNAYFDIRNGHIAIIETDTPEPGWVKLKSTQSRLAARYRLDDDGKVVDAYPGKTDEEVLAAIAEQQAAQAQSTAPSSPRVLTKLQFLNRFTNEELAAVYTAAKTNVLIEVFMDKLKLAQEVNLDDPQTVGGLQSLAAAGLLSEARVQEVLA</sequence>
<name>A0A4R3LG09_9BURK</name>
<keyword evidence="4" id="KW-1185">Reference proteome</keyword>
<evidence type="ECO:0000313" key="2">
    <source>
        <dbReference type="EMBL" id="TSE22805.1"/>
    </source>
</evidence>
<proteinExistence type="predicted"/>
<dbReference type="Proteomes" id="UP000315577">
    <property type="component" value="Unassembled WGS sequence"/>
</dbReference>
<evidence type="ECO:0000313" key="3">
    <source>
        <dbReference type="Proteomes" id="UP000295536"/>
    </source>
</evidence>
<evidence type="ECO:0000313" key="1">
    <source>
        <dbReference type="EMBL" id="TCS99111.1"/>
    </source>
</evidence>
<protein>
    <submittedName>
        <fullName evidence="1">Uncharacterized protein</fullName>
    </submittedName>
</protein>
<dbReference type="OrthoDB" id="8914081at2"/>
<dbReference type="EMBL" id="SMAH01000003">
    <property type="protein sequence ID" value="TCS99111.1"/>
    <property type="molecule type" value="Genomic_DNA"/>
</dbReference>
<reference evidence="1 3" key="1">
    <citation type="submission" date="2019-03" db="EMBL/GenBank/DDBJ databases">
        <title>Genomic Encyclopedia of Type Strains, Phase IV (KMG-IV): sequencing the most valuable type-strain genomes for metagenomic binning, comparative biology and taxonomic classification.</title>
        <authorList>
            <person name="Goeker M."/>
        </authorList>
    </citation>
    <scope>NUCLEOTIDE SEQUENCE [LARGE SCALE GENOMIC DNA]</scope>
    <source>
        <strain evidence="1 3">DSM 12034</strain>
    </source>
</reference>
<accession>A0A4R3LG09</accession>
<comment type="caution">
    <text evidence="1">The sequence shown here is derived from an EMBL/GenBank/DDBJ whole genome shotgun (WGS) entry which is preliminary data.</text>
</comment>
<organism evidence="1 3">
    <name type="scientific">Tepidimonas ignava</name>
    <dbReference type="NCBI Taxonomy" id="114249"/>
    <lineage>
        <taxon>Bacteria</taxon>
        <taxon>Pseudomonadati</taxon>
        <taxon>Pseudomonadota</taxon>
        <taxon>Betaproteobacteria</taxon>
        <taxon>Burkholderiales</taxon>
        <taxon>Tepidimonas</taxon>
    </lineage>
</organism>
<reference evidence="2 4" key="2">
    <citation type="submission" date="2019-07" db="EMBL/GenBank/DDBJ databases">
        <title>Tepidimonas ignava SPS-1037 draft genome.</title>
        <authorList>
            <person name="Da Costa M.S."/>
            <person name="Froufe H.J.C."/>
            <person name="Egas C."/>
            <person name="Albuquerque L."/>
        </authorList>
    </citation>
    <scope>NUCLEOTIDE SEQUENCE [LARGE SCALE GENOMIC DNA]</scope>
    <source>
        <strain evidence="2 4">SPS-1037</strain>
    </source>
</reference>
<dbReference type="Proteomes" id="UP000295536">
    <property type="component" value="Unassembled WGS sequence"/>
</dbReference>